<proteinExistence type="predicted"/>
<keyword evidence="3" id="KW-1185">Reference proteome</keyword>
<feature type="transmembrane region" description="Helical" evidence="1">
    <location>
        <begin position="6"/>
        <end position="29"/>
    </location>
</feature>
<feature type="transmembrane region" description="Helical" evidence="1">
    <location>
        <begin position="72"/>
        <end position="93"/>
    </location>
</feature>
<comment type="caution">
    <text evidence="2">The sequence shown here is derived from an EMBL/GenBank/DDBJ whole genome shotgun (WGS) entry which is preliminary data.</text>
</comment>
<evidence type="ECO:0000313" key="3">
    <source>
        <dbReference type="Proteomes" id="UP000253759"/>
    </source>
</evidence>
<accession>A0A369W858</accession>
<keyword evidence="1" id="KW-0812">Transmembrane</keyword>
<evidence type="ECO:0000313" key="2">
    <source>
        <dbReference type="EMBL" id="RDE09442.1"/>
    </source>
</evidence>
<reference evidence="3" key="1">
    <citation type="submission" date="2018-07" db="EMBL/GenBank/DDBJ databases">
        <authorList>
            <person name="Liu B.-T."/>
            <person name="Du Z."/>
        </authorList>
    </citation>
    <scope>NUCLEOTIDE SEQUENCE [LARGE SCALE GENOMIC DNA]</scope>
    <source>
        <strain evidence="3">XYN52</strain>
    </source>
</reference>
<evidence type="ECO:0000256" key="1">
    <source>
        <dbReference type="SAM" id="Phobius"/>
    </source>
</evidence>
<gene>
    <name evidence="2" type="ORF">DVH29_06455</name>
</gene>
<protein>
    <submittedName>
        <fullName evidence="2">Uncharacterized protein</fullName>
    </submittedName>
</protein>
<keyword evidence="1" id="KW-0472">Membrane</keyword>
<dbReference type="RefSeq" id="WP_147276019.1">
    <property type="nucleotide sequence ID" value="NZ_QQNH01000006.1"/>
</dbReference>
<dbReference type="EMBL" id="QQNH01000006">
    <property type="protein sequence ID" value="RDE09442.1"/>
    <property type="molecule type" value="Genomic_DNA"/>
</dbReference>
<dbReference type="AlphaFoldDB" id="A0A369W858"/>
<name>A0A369W858_9HYPH</name>
<organism evidence="2 3">
    <name type="scientific">Pelagibacterium lacus</name>
    <dbReference type="NCBI Taxonomy" id="2282655"/>
    <lineage>
        <taxon>Bacteria</taxon>
        <taxon>Pseudomonadati</taxon>
        <taxon>Pseudomonadota</taxon>
        <taxon>Alphaproteobacteria</taxon>
        <taxon>Hyphomicrobiales</taxon>
        <taxon>Devosiaceae</taxon>
        <taxon>Pelagibacterium</taxon>
    </lineage>
</organism>
<sequence length="94" mass="10104">MILFSNVLAGVSLAALVLGFAIVVGHVAWRQTALIRTRRLNPFSLSDALDVLGGRHHPPGAPSFFQTRHGRWSLWLMVGGLFGLLAAAALFIIA</sequence>
<keyword evidence="1" id="KW-1133">Transmembrane helix</keyword>
<dbReference type="Proteomes" id="UP000253759">
    <property type="component" value="Unassembled WGS sequence"/>
</dbReference>